<comment type="caution">
    <text evidence="1">The sequence shown here is derived from an EMBL/GenBank/DDBJ whole genome shotgun (WGS) entry which is preliminary data.</text>
</comment>
<proteinExistence type="predicted"/>
<dbReference type="PANTHER" id="PTHR35579:SF3">
    <property type="entry name" value="CRISPR SYSTEM CMS ENDORIBONUCLEASE CSM3"/>
    <property type="match status" value="1"/>
</dbReference>
<organism evidence="1 2">
    <name type="scientific">Cohnella fermenti</name>
    <dbReference type="NCBI Taxonomy" id="2565925"/>
    <lineage>
        <taxon>Bacteria</taxon>
        <taxon>Bacillati</taxon>
        <taxon>Bacillota</taxon>
        <taxon>Bacilli</taxon>
        <taxon>Bacillales</taxon>
        <taxon>Paenibacillaceae</taxon>
        <taxon>Cohnella</taxon>
    </lineage>
</organism>
<dbReference type="AlphaFoldDB" id="A0A4S4CB74"/>
<evidence type="ECO:0000313" key="2">
    <source>
        <dbReference type="Proteomes" id="UP000310636"/>
    </source>
</evidence>
<reference evidence="1 2" key="1">
    <citation type="submission" date="2019-04" db="EMBL/GenBank/DDBJ databases">
        <title>Cohnella sp. nov. isolated from preserved vegetables.</title>
        <authorList>
            <person name="Lin S.-Y."/>
            <person name="Hung M.-H."/>
            <person name="Young C.-C."/>
        </authorList>
    </citation>
    <scope>NUCLEOTIDE SEQUENCE [LARGE SCALE GENOMIC DNA]</scope>
    <source>
        <strain evidence="1 2">CC-MHH1044</strain>
    </source>
</reference>
<gene>
    <name evidence="1" type="ORF">E6C55_01610</name>
</gene>
<dbReference type="InterPro" id="IPR052216">
    <property type="entry name" value="CRISPR_Csm3_endoribonuclease"/>
</dbReference>
<dbReference type="RefSeq" id="WP_136368007.1">
    <property type="nucleotide sequence ID" value="NZ_SSOB01000001.1"/>
</dbReference>
<dbReference type="CDD" id="cd09726">
    <property type="entry name" value="RAMP_I_III"/>
    <property type="match status" value="1"/>
</dbReference>
<dbReference type="Proteomes" id="UP000310636">
    <property type="component" value="Unassembled WGS sequence"/>
</dbReference>
<sequence>MRTRWLEIELRSELCTATGDTSSGLIDIEIAHDRGLPTVPAKRLKGSLLDVGRELEDWGVLTPDRLRALFGVPGQPTSSRLHVLDAHLYKVPTANGPIVIDEYDALQAQLKQEQWTEQDILSSFTDLYTRTAVDQMTGSAKVHALRTMRAAREGLVLRSRIEIDTSGAADPAELEETLCLCAKGLRRLGLANTRGSGEVRCTLSELEETNQTEDTAYAHFPSIEGPEVDIVPFRLELEQPIMMAGRTGLGGSSDNWIPGGALLGAFAGLYIRAYRLGDRAHEDERFARIFLRGGVQFGYALPLVGDAVFVPCPLSWQREKNTDHGFDLNERSSPEGGVLRAIGSFVYREQGRLFCHQVLKQVRMHHARAANRALGRAIGGEAAVEQSRGLENAGATESPDGGQLYQYESIAPGQTFYGLLRGRAEDVSLLLELAQERGSRLRLGRARTAEYGNVRFVPGGDRLAPLLPSGKKDGARATLFALHLITPLFLLDQDGRPDPNPRWLLEQMGERLECEVLLKQARLRYTVLSGFNAKWRLPKSQREALDAGSTLLVRLNRPETAERLERSLWGWNTGEGEGQIRFVAIDEFEGEGVNWGDGPSFRLESMKTEPLGPAAEVSESEVETHLLVQWLRRVRTEGATRRTGAQAGADEAGKQELKIGSTKIRQLMAWFEAGGRSYASLLNRIEQIMDGELRQLCLRQVEPCEQQTEEFIRGYLRTLELKARKQP</sequence>
<accession>A0A4S4CB74</accession>
<evidence type="ECO:0000313" key="1">
    <source>
        <dbReference type="EMBL" id="THF84693.1"/>
    </source>
</evidence>
<protein>
    <submittedName>
        <fullName evidence="1">Uncharacterized protein</fullName>
    </submittedName>
</protein>
<keyword evidence="2" id="KW-1185">Reference proteome</keyword>
<dbReference type="EMBL" id="SSOB01000001">
    <property type="protein sequence ID" value="THF84693.1"/>
    <property type="molecule type" value="Genomic_DNA"/>
</dbReference>
<name>A0A4S4CB74_9BACL</name>
<dbReference type="OrthoDB" id="482771at2"/>
<dbReference type="PANTHER" id="PTHR35579">
    <property type="entry name" value="CRISPR SYSTEM CMS ENDORIBONUCLEASE CSM3"/>
    <property type="match status" value="1"/>
</dbReference>